<evidence type="ECO:0000313" key="3">
    <source>
        <dbReference type="Proteomes" id="UP000465712"/>
    </source>
</evidence>
<dbReference type="InterPro" id="IPR025979">
    <property type="entry name" value="ChrR-like_cupin_dom"/>
</dbReference>
<name>A0A7X4XY84_9GAMM</name>
<dbReference type="RefSeq" id="WP_161445937.1">
    <property type="nucleotide sequence ID" value="NZ_WXWU01000078.1"/>
</dbReference>
<gene>
    <name evidence="2" type="ORF">CAG72_14985</name>
</gene>
<evidence type="ECO:0000313" key="2">
    <source>
        <dbReference type="EMBL" id="NAW66516.1"/>
    </source>
</evidence>
<evidence type="ECO:0000259" key="1">
    <source>
        <dbReference type="Pfam" id="PF12973"/>
    </source>
</evidence>
<dbReference type="InterPro" id="IPR014710">
    <property type="entry name" value="RmlC-like_jellyroll"/>
</dbReference>
<comment type="caution">
    <text evidence="2">The sequence shown here is derived from an EMBL/GenBank/DDBJ whole genome shotgun (WGS) entry which is preliminary data.</text>
</comment>
<protein>
    <submittedName>
        <fullName evidence="2">DUF4437 domain-containing protein</fullName>
    </submittedName>
</protein>
<sequence length="227" mass="25514">MRSCSEAPFEPINMNRDERVVINTQAQHWMASPATGVWRIPLEREAKESGEVTSLVRYEPNTHFSTHYHPNGEEIFVVSGIFQDEFGHYPAGTYIRNPAKTRHAPASDSGCTLYVKLNMFPEGDREPLRIDTHNARWQPGHYPGQSVLPLHGYGSDRTVIMQWPAGSTLPPQSYDGGLEVYILAGSFYDEWGEYGEGFWLRTPPGSSHKPATRDGCLLLVKTGHITQ</sequence>
<proteinExistence type="predicted"/>
<dbReference type="EMBL" id="WXWW01000217">
    <property type="protein sequence ID" value="NAW66516.1"/>
    <property type="molecule type" value="Genomic_DNA"/>
</dbReference>
<dbReference type="OrthoDB" id="9801227at2"/>
<dbReference type="Proteomes" id="UP000465712">
    <property type="component" value="Unassembled WGS sequence"/>
</dbReference>
<dbReference type="Pfam" id="PF12973">
    <property type="entry name" value="Cupin_7"/>
    <property type="match status" value="2"/>
</dbReference>
<dbReference type="AlphaFoldDB" id="A0A7X4XY84"/>
<feature type="domain" description="ChrR-like cupin" evidence="1">
    <location>
        <begin position="128"/>
        <end position="225"/>
    </location>
</feature>
<accession>A0A7X4XY84</accession>
<dbReference type="CDD" id="cd20303">
    <property type="entry name" value="cupin_ChrR_1"/>
    <property type="match status" value="2"/>
</dbReference>
<dbReference type="InterPro" id="IPR011051">
    <property type="entry name" value="RmlC_Cupin_sf"/>
</dbReference>
<dbReference type="Gene3D" id="2.60.120.10">
    <property type="entry name" value="Jelly Rolls"/>
    <property type="match status" value="2"/>
</dbReference>
<reference evidence="2 3" key="1">
    <citation type="submission" date="2017-05" db="EMBL/GenBank/DDBJ databases">
        <title>High clonality and local adaptation shapes Vibrionaceae linages within an endangered oasis.</title>
        <authorList>
            <person name="Vazquez-Rosas-Landa M."/>
        </authorList>
    </citation>
    <scope>NUCLEOTIDE SEQUENCE [LARGE SCALE GENOMIC DNA]</scope>
    <source>
        <strain evidence="2 3">P46_P4S1P180</strain>
    </source>
</reference>
<organism evidence="2 3">
    <name type="scientific">Photobacterium halotolerans</name>
    <dbReference type="NCBI Taxonomy" id="265726"/>
    <lineage>
        <taxon>Bacteria</taxon>
        <taxon>Pseudomonadati</taxon>
        <taxon>Pseudomonadota</taxon>
        <taxon>Gammaproteobacteria</taxon>
        <taxon>Vibrionales</taxon>
        <taxon>Vibrionaceae</taxon>
        <taxon>Photobacterium</taxon>
    </lineage>
</organism>
<dbReference type="SUPFAM" id="SSF51182">
    <property type="entry name" value="RmlC-like cupins"/>
    <property type="match status" value="2"/>
</dbReference>
<feature type="domain" description="ChrR-like cupin" evidence="1">
    <location>
        <begin position="18"/>
        <end position="119"/>
    </location>
</feature>